<keyword evidence="5" id="KW-1185">Reference proteome</keyword>
<dbReference type="SMART" id="SM00271">
    <property type="entry name" value="DnaJ"/>
    <property type="match status" value="1"/>
</dbReference>
<organism evidence="4 5">
    <name type="scientific">Emiliania huxleyi (strain CCMP1516)</name>
    <dbReference type="NCBI Taxonomy" id="280463"/>
    <lineage>
        <taxon>Eukaryota</taxon>
        <taxon>Haptista</taxon>
        <taxon>Haptophyta</taxon>
        <taxon>Prymnesiophyceae</taxon>
        <taxon>Isochrysidales</taxon>
        <taxon>Noelaerhabdaceae</taxon>
        <taxon>Emiliania</taxon>
    </lineage>
</organism>
<feature type="compositionally biased region" description="Low complexity" evidence="1">
    <location>
        <begin position="245"/>
        <end position="261"/>
    </location>
</feature>
<dbReference type="AlphaFoldDB" id="A0A0D3KB21"/>
<evidence type="ECO:0000313" key="4">
    <source>
        <dbReference type="EnsemblProtists" id="EOD32956"/>
    </source>
</evidence>
<dbReference type="PANTHER" id="PTHR44137">
    <property type="entry name" value="BNAC03G44070D PROTEIN"/>
    <property type="match status" value="1"/>
</dbReference>
<evidence type="ECO:0000256" key="1">
    <source>
        <dbReference type="SAM" id="MobiDB-lite"/>
    </source>
</evidence>
<dbReference type="KEGG" id="ehx:EMIHUDRAFT_455903"/>
<feature type="region of interest" description="Disordered" evidence="1">
    <location>
        <begin position="410"/>
        <end position="430"/>
    </location>
</feature>
<proteinExistence type="predicted"/>
<dbReference type="Gene3D" id="2.60.200.20">
    <property type="match status" value="1"/>
</dbReference>
<dbReference type="HOGENOM" id="CLU_638484_0_0_1"/>
<accession>A0A0D3KB21</accession>
<dbReference type="PROSITE" id="PS50076">
    <property type="entry name" value="DNAJ_2"/>
    <property type="match status" value="1"/>
</dbReference>
<dbReference type="InterPro" id="IPR036869">
    <property type="entry name" value="J_dom_sf"/>
</dbReference>
<sequence length="430" mass="46529">MEANRESAIDALTKARAKKDAGDHASAVRLAEKSLRICKTEEAQAFLDFLVKFGPGSEAAKAIDRVLQAADHYAVLDVAPDADAPAVKRAYQQRALKIHPDKNHAAGAQQAFQRLNEAHNTLSDPAKRRERAVQLSQALNQEQLQRRREEQDHREQIARWTALQRSWTNKTSETERALHERDEENDRIELEALRRSHASAASRRAAVEARLESEVAATGELHQICDALRKQLAAQARPGVAGGTSLAAAGPSSDLAAAGASSQGGGRLGLPEEMLRPLAPEPVAAAGGQDPRRPIRLPLGKINEAAVVVGRSSREHANSFEINDPLVSRKHVRIDTKAWPVPEQGVRGEDVIAVATALGANPIGVRHHADDSVEKADRGETLNLFHGDVLALLAADNAHPARYEYSRLEQEGGDGDAGSLRGSHECPIEL</sequence>
<dbReference type="GeneID" id="17278228"/>
<name>A0A0D3KB21_EMIH1</name>
<feature type="region of interest" description="Disordered" evidence="1">
    <location>
        <begin position="241"/>
        <end position="272"/>
    </location>
</feature>
<dbReference type="PaxDb" id="2903-EOD32956"/>
<reference evidence="5" key="1">
    <citation type="journal article" date="2013" name="Nature">
        <title>Pan genome of the phytoplankton Emiliania underpins its global distribution.</title>
        <authorList>
            <person name="Read B.A."/>
            <person name="Kegel J."/>
            <person name="Klute M.J."/>
            <person name="Kuo A."/>
            <person name="Lefebvre S.C."/>
            <person name="Maumus F."/>
            <person name="Mayer C."/>
            <person name="Miller J."/>
            <person name="Monier A."/>
            <person name="Salamov A."/>
            <person name="Young J."/>
            <person name="Aguilar M."/>
            <person name="Claverie J.M."/>
            <person name="Frickenhaus S."/>
            <person name="Gonzalez K."/>
            <person name="Herman E.K."/>
            <person name="Lin Y.C."/>
            <person name="Napier J."/>
            <person name="Ogata H."/>
            <person name="Sarno A.F."/>
            <person name="Shmutz J."/>
            <person name="Schroeder D."/>
            <person name="de Vargas C."/>
            <person name="Verret F."/>
            <person name="von Dassow P."/>
            <person name="Valentin K."/>
            <person name="Van de Peer Y."/>
            <person name="Wheeler G."/>
            <person name="Dacks J.B."/>
            <person name="Delwiche C.F."/>
            <person name="Dyhrman S.T."/>
            <person name="Glockner G."/>
            <person name="John U."/>
            <person name="Richards T."/>
            <person name="Worden A.Z."/>
            <person name="Zhang X."/>
            <person name="Grigoriev I.V."/>
            <person name="Allen A.E."/>
            <person name="Bidle K."/>
            <person name="Borodovsky M."/>
            <person name="Bowler C."/>
            <person name="Brownlee C."/>
            <person name="Cock J.M."/>
            <person name="Elias M."/>
            <person name="Gladyshev V.N."/>
            <person name="Groth M."/>
            <person name="Guda C."/>
            <person name="Hadaegh A."/>
            <person name="Iglesias-Rodriguez M.D."/>
            <person name="Jenkins J."/>
            <person name="Jones B.M."/>
            <person name="Lawson T."/>
            <person name="Leese F."/>
            <person name="Lindquist E."/>
            <person name="Lobanov A."/>
            <person name="Lomsadze A."/>
            <person name="Malik S.B."/>
            <person name="Marsh M.E."/>
            <person name="Mackinder L."/>
            <person name="Mock T."/>
            <person name="Mueller-Roeber B."/>
            <person name="Pagarete A."/>
            <person name="Parker M."/>
            <person name="Probert I."/>
            <person name="Quesneville H."/>
            <person name="Raines C."/>
            <person name="Rensing S.A."/>
            <person name="Riano-Pachon D.M."/>
            <person name="Richier S."/>
            <person name="Rokitta S."/>
            <person name="Shiraiwa Y."/>
            <person name="Soanes D.M."/>
            <person name="van der Giezen M."/>
            <person name="Wahlund T.M."/>
            <person name="Williams B."/>
            <person name="Wilson W."/>
            <person name="Wolfe G."/>
            <person name="Wurch L.L."/>
        </authorList>
    </citation>
    <scope>NUCLEOTIDE SEQUENCE</scope>
</reference>
<dbReference type="CDD" id="cd22671">
    <property type="entry name" value="FHA_APTX-like"/>
    <property type="match status" value="1"/>
</dbReference>
<dbReference type="SUPFAM" id="SSF46565">
    <property type="entry name" value="Chaperone J-domain"/>
    <property type="match status" value="1"/>
</dbReference>
<dbReference type="SUPFAM" id="SSF49879">
    <property type="entry name" value="SMAD/FHA domain"/>
    <property type="match status" value="1"/>
</dbReference>
<dbReference type="InterPro" id="IPR001623">
    <property type="entry name" value="DnaJ_domain"/>
</dbReference>
<evidence type="ECO:0000259" key="2">
    <source>
        <dbReference type="PROSITE" id="PS50006"/>
    </source>
</evidence>
<feature type="domain" description="J" evidence="3">
    <location>
        <begin position="71"/>
        <end position="136"/>
    </location>
</feature>
<dbReference type="PRINTS" id="PR00625">
    <property type="entry name" value="JDOMAIN"/>
</dbReference>
<evidence type="ECO:0000313" key="5">
    <source>
        <dbReference type="Proteomes" id="UP000013827"/>
    </source>
</evidence>
<dbReference type="Proteomes" id="UP000013827">
    <property type="component" value="Unassembled WGS sequence"/>
</dbReference>
<dbReference type="InterPro" id="IPR000253">
    <property type="entry name" value="FHA_dom"/>
</dbReference>
<feature type="domain" description="FHA" evidence="2">
    <location>
        <begin position="307"/>
        <end position="334"/>
    </location>
</feature>
<dbReference type="Gene3D" id="1.10.287.110">
    <property type="entry name" value="DnaJ domain"/>
    <property type="match status" value="1"/>
</dbReference>
<dbReference type="PROSITE" id="PS50006">
    <property type="entry name" value="FHA_DOMAIN"/>
    <property type="match status" value="1"/>
</dbReference>
<evidence type="ECO:0000259" key="3">
    <source>
        <dbReference type="PROSITE" id="PS50076"/>
    </source>
</evidence>
<dbReference type="eggNOG" id="ENOG502SCZY">
    <property type="taxonomic scope" value="Eukaryota"/>
</dbReference>
<dbReference type="PANTHER" id="PTHR44137:SF32">
    <property type="entry name" value="DNAJ HEAT SHOCK AMINO-TERMINAL DOMAIN PROTEIN"/>
    <property type="match status" value="1"/>
</dbReference>
<dbReference type="Pfam" id="PF00226">
    <property type="entry name" value="DnaJ"/>
    <property type="match status" value="1"/>
</dbReference>
<dbReference type="RefSeq" id="XP_005785385.1">
    <property type="nucleotide sequence ID" value="XM_005785328.1"/>
</dbReference>
<evidence type="ECO:0008006" key="6">
    <source>
        <dbReference type="Google" id="ProtNLM"/>
    </source>
</evidence>
<reference evidence="4" key="2">
    <citation type="submission" date="2024-10" db="UniProtKB">
        <authorList>
            <consortium name="EnsemblProtists"/>
        </authorList>
    </citation>
    <scope>IDENTIFICATION</scope>
</reference>
<dbReference type="InterPro" id="IPR008984">
    <property type="entry name" value="SMAD_FHA_dom_sf"/>
</dbReference>
<dbReference type="CDD" id="cd06257">
    <property type="entry name" value="DnaJ"/>
    <property type="match status" value="1"/>
</dbReference>
<protein>
    <recommendedName>
        <fullName evidence="6">J domain-containing protein</fullName>
    </recommendedName>
</protein>
<dbReference type="EnsemblProtists" id="EOD32956">
    <property type="protein sequence ID" value="EOD32956"/>
    <property type="gene ID" value="EMIHUDRAFT_455903"/>
</dbReference>